<organism evidence="2 3">
    <name type="scientific">Phormidesmis priestleyi</name>
    <dbReference type="NCBI Taxonomy" id="268141"/>
    <lineage>
        <taxon>Bacteria</taxon>
        <taxon>Bacillati</taxon>
        <taxon>Cyanobacteriota</taxon>
        <taxon>Cyanophyceae</taxon>
        <taxon>Leptolyngbyales</taxon>
        <taxon>Leptolyngbyaceae</taxon>
        <taxon>Phormidesmis</taxon>
    </lineage>
</organism>
<dbReference type="AlphaFoldDB" id="A0A2W4WG31"/>
<feature type="region of interest" description="Disordered" evidence="1">
    <location>
        <begin position="1"/>
        <end position="50"/>
    </location>
</feature>
<reference evidence="3" key="1">
    <citation type="submission" date="2018-04" db="EMBL/GenBank/DDBJ databases">
        <authorList>
            <person name="Cornet L."/>
        </authorList>
    </citation>
    <scope>NUCLEOTIDE SEQUENCE [LARGE SCALE GENOMIC DNA]</scope>
</reference>
<dbReference type="Proteomes" id="UP000249794">
    <property type="component" value="Unassembled WGS sequence"/>
</dbReference>
<evidence type="ECO:0000313" key="2">
    <source>
        <dbReference type="EMBL" id="PZO44043.1"/>
    </source>
</evidence>
<feature type="compositionally biased region" description="Low complexity" evidence="1">
    <location>
        <begin position="201"/>
        <end position="213"/>
    </location>
</feature>
<accession>A0A2W4WG31</accession>
<sequence>MDSKELSSSTETGSAGSGDGGAFQGNRHQPSSSGRTSPDQKRVKPQPVPGDLTSRLVKITLFFTFGTTVGIVSQMAVTRRPVNVGAGMGIGLAAALTCAYKDSESLQLSPSFLNNSRKFCNRFEHKLDTHSEQLADNSAGQERLEDKIERLGERVDTLPLAMTRLPTPAANTQGRLLSTSTQPENPPKETAPNGFSGDSHLNGNGRNNLGTGF</sequence>
<feature type="compositionally biased region" description="Polar residues" evidence="1">
    <location>
        <begin position="169"/>
        <end position="183"/>
    </location>
</feature>
<feature type="region of interest" description="Disordered" evidence="1">
    <location>
        <begin position="166"/>
        <end position="213"/>
    </location>
</feature>
<comment type="caution">
    <text evidence="2">The sequence shown here is derived from an EMBL/GenBank/DDBJ whole genome shotgun (WGS) entry which is preliminary data.</text>
</comment>
<gene>
    <name evidence="2" type="ORF">DCF15_22230</name>
</gene>
<name>A0A2W4WG31_9CYAN</name>
<feature type="compositionally biased region" description="Polar residues" evidence="1">
    <location>
        <begin position="26"/>
        <end position="37"/>
    </location>
</feature>
<protein>
    <submittedName>
        <fullName evidence="2">Uncharacterized protein</fullName>
    </submittedName>
</protein>
<reference evidence="2 3" key="2">
    <citation type="submission" date="2018-06" db="EMBL/GenBank/DDBJ databases">
        <title>Metagenomic assembly of (sub)arctic Cyanobacteria and their associated microbiome from non-axenic cultures.</title>
        <authorList>
            <person name="Baurain D."/>
        </authorList>
    </citation>
    <scope>NUCLEOTIDE SEQUENCE [LARGE SCALE GENOMIC DNA]</scope>
    <source>
        <strain evidence="2">ULC027bin1</strain>
    </source>
</reference>
<proteinExistence type="predicted"/>
<evidence type="ECO:0000313" key="3">
    <source>
        <dbReference type="Proteomes" id="UP000249794"/>
    </source>
</evidence>
<evidence type="ECO:0000256" key="1">
    <source>
        <dbReference type="SAM" id="MobiDB-lite"/>
    </source>
</evidence>
<dbReference type="EMBL" id="QBMP01000389">
    <property type="protein sequence ID" value="PZO44043.1"/>
    <property type="molecule type" value="Genomic_DNA"/>
</dbReference>